<reference evidence="10" key="1">
    <citation type="submission" date="2019-11" db="EMBL/GenBank/DDBJ databases">
        <authorList>
            <person name="Feng L."/>
        </authorList>
    </citation>
    <scope>NUCLEOTIDE SEQUENCE</scope>
    <source>
        <strain evidence="10">CsymbiosumLFYP84</strain>
    </source>
</reference>
<dbReference type="InterPro" id="IPR027417">
    <property type="entry name" value="P-loop_NTPase"/>
</dbReference>
<evidence type="ECO:0000256" key="1">
    <source>
        <dbReference type="ARBA" id="ARBA00001946"/>
    </source>
</evidence>
<dbReference type="EMBL" id="CACRUA010000024">
    <property type="protein sequence ID" value="VYU35104.1"/>
    <property type="molecule type" value="Genomic_DNA"/>
</dbReference>
<dbReference type="GO" id="GO:0009236">
    <property type="term" value="P:cobalamin biosynthetic process"/>
    <property type="evidence" value="ECO:0007669"/>
    <property type="project" value="UniProtKB-UniPathway"/>
</dbReference>
<protein>
    <submittedName>
        <fullName evidence="9">Cobyrinate a,c-diamide synthase</fullName>
    </submittedName>
    <submittedName>
        <fullName evidence="10">Cobyrinic acid A,C-diamide synthase</fullName>
    </submittedName>
</protein>
<evidence type="ECO:0000259" key="8">
    <source>
        <dbReference type="Pfam" id="PF07685"/>
    </source>
</evidence>
<dbReference type="NCBIfam" id="TIGR00379">
    <property type="entry name" value="cobB"/>
    <property type="match status" value="1"/>
</dbReference>
<dbReference type="Proteomes" id="UP001300871">
    <property type="component" value="Unassembled WGS sequence"/>
</dbReference>
<dbReference type="UniPathway" id="UPA00148"/>
<dbReference type="InterPro" id="IPR004484">
    <property type="entry name" value="CbiA/CobB_synth"/>
</dbReference>
<dbReference type="SUPFAM" id="SSF52540">
    <property type="entry name" value="P-loop containing nucleoside triphosphate hydrolases"/>
    <property type="match status" value="1"/>
</dbReference>
<dbReference type="SUPFAM" id="SSF52317">
    <property type="entry name" value="Class I glutamine amidotransferase-like"/>
    <property type="match status" value="1"/>
</dbReference>
<dbReference type="Pfam" id="PF07685">
    <property type="entry name" value="GATase_3"/>
    <property type="match status" value="1"/>
</dbReference>
<feature type="domain" description="CobQ/CobB/MinD/ParA nucleotide binding" evidence="7">
    <location>
        <begin position="217"/>
        <end position="402"/>
    </location>
</feature>
<dbReference type="RefSeq" id="WP_021641795.1">
    <property type="nucleotide sequence ID" value="NZ_CACRUA010000024.1"/>
</dbReference>
<dbReference type="Gene3D" id="3.40.50.880">
    <property type="match status" value="1"/>
</dbReference>
<dbReference type="InterPro" id="IPR029062">
    <property type="entry name" value="Class_I_gatase-like"/>
</dbReference>
<dbReference type="GO" id="GO:0005524">
    <property type="term" value="F:ATP binding"/>
    <property type="evidence" value="ECO:0007669"/>
    <property type="project" value="UniProtKB-KW"/>
</dbReference>
<dbReference type="InterPro" id="IPR002586">
    <property type="entry name" value="CobQ/CobB/MinD/ParA_Nub-bd_dom"/>
</dbReference>
<evidence type="ECO:0000256" key="2">
    <source>
        <dbReference type="ARBA" id="ARBA00022598"/>
    </source>
</evidence>
<dbReference type="PANTHER" id="PTHR43873">
    <property type="entry name" value="COBYRINATE A,C-DIAMIDE SYNTHASE"/>
    <property type="match status" value="1"/>
</dbReference>
<evidence type="ECO:0000313" key="9">
    <source>
        <dbReference type="EMBL" id="MDB1999770.1"/>
    </source>
</evidence>
<keyword evidence="6" id="KW-0315">Glutamine amidotransferase</keyword>
<keyword evidence="2" id="KW-0436">Ligase</keyword>
<keyword evidence="4" id="KW-0067">ATP-binding</keyword>
<evidence type="ECO:0000256" key="3">
    <source>
        <dbReference type="ARBA" id="ARBA00022741"/>
    </source>
</evidence>
<dbReference type="NCBIfam" id="TIGR02469">
    <property type="entry name" value="CbiT"/>
    <property type="match status" value="1"/>
</dbReference>
<evidence type="ECO:0000256" key="6">
    <source>
        <dbReference type="ARBA" id="ARBA00022962"/>
    </source>
</evidence>
<dbReference type="Gene3D" id="3.40.50.300">
    <property type="entry name" value="P-loop containing nucleotide triphosphate hydrolases"/>
    <property type="match status" value="1"/>
</dbReference>
<dbReference type="InterPro" id="IPR014008">
    <property type="entry name" value="Cbl_synth_MTase_CbiT"/>
</dbReference>
<accession>A0A6N3E5D1</accession>
<dbReference type="CDD" id="cd02440">
    <property type="entry name" value="AdoMet_MTases"/>
    <property type="match status" value="1"/>
</dbReference>
<sequence length="671" mass="73548">MMRDDWFIRGKVPMTKSEVRAVALSKLELGEGSLLWDIGAGTGSVAIEALLCRPIKAAYAFEKKAEAVELICKNREKAGLRNLTVVEGDALEQIKRIADRRNKGESGDGEAAGGTPVATHAFIGGTSGNLEAVVELLLSLNGQMRIVINVIALESLALVTAMLKNRGIEAEIVQVQVSRAVRTGSYHLMQGQNPVYIISFGGREPSSGHEKEGMPRIMFAAPGSGSGKTLLTCGFLQAVKQRGLHPCSFKCGPDYIDPMFHRYVLGIPGMNLDSFFLEEGAVKENFVRSAERAGAGIAVIEGVMGYYDGVGGIDTRASAYDIARITETPVILVMDGKGASLSLAATVKGFAALRKDSRIEGIILNRTSPSVCGRLKERIEAETGIPVVGCLPDSPEYRFESRHLGLFLPGETKALQERIEKLAGQMEQTVDIGRILAIANQAKELLPSAPENDAGNRQAFFSAHTEEKVRIGIARDEAFCFYYHENLELLKEQGAELVCFSPIHDRNLPKGLDGLILGGGYPENYAEKLSSNEEMLQSIREAWLAGMPVLAECGGFLYLHEMLEGSDGSVYKMAEIYKQKAFNTGRLGRFGYISLTGPGGMKIKGHEFHYWESGDPGEDWLAEKPASDRSWHCIHQDGPRICGFPHFYYLSAPSFTEWWLEQCRLWRKDTI</sequence>
<dbReference type="PROSITE" id="PS51274">
    <property type="entry name" value="GATASE_COBBQ"/>
    <property type="match status" value="1"/>
</dbReference>
<dbReference type="GO" id="GO:0008276">
    <property type="term" value="F:protein methyltransferase activity"/>
    <property type="evidence" value="ECO:0007669"/>
    <property type="project" value="InterPro"/>
</dbReference>
<keyword evidence="3" id="KW-0547">Nucleotide-binding</keyword>
<dbReference type="PANTHER" id="PTHR43873:SF1">
    <property type="entry name" value="COBYRINATE A,C-DIAMIDE SYNTHASE"/>
    <property type="match status" value="1"/>
</dbReference>
<evidence type="ECO:0000313" key="10">
    <source>
        <dbReference type="EMBL" id="VYU35104.1"/>
    </source>
</evidence>
<dbReference type="GeneID" id="57971062"/>
<name>A0A6N3E5D1_CLOSY</name>
<dbReference type="GO" id="GO:0042242">
    <property type="term" value="F:cobyrinic acid a,c-diamide synthase activity"/>
    <property type="evidence" value="ECO:0007669"/>
    <property type="project" value="InterPro"/>
</dbReference>
<evidence type="ECO:0000256" key="4">
    <source>
        <dbReference type="ARBA" id="ARBA00022840"/>
    </source>
</evidence>
<dbReference type="InterPro" id="IPR011698">
    <property type="entry name" value="GATase_3"/>
</dbReference>
<organism evidence="10">
    <name type="scientific">Clostridium symbiosum</name>
    <name type="common">Bacteroides symbiosus</name>
    <dbReference type="NCBI Taxonomy" id="1512"/>
    <lineage>
        <taxon>Bacteria</taxon>
        <taxon>Bacillati</taxon>
        <taxon>Bacillota</taxon>
        <taxon>Clostridia</taxon>
        <taxon>Lachnospirales</taxon>
        <taxon>Lachnospiraceae</taxon>
        <taxon>Otoolea</taxon>
    </lineage>
</organism>
<reference evidence="9" key="2">
    <citation type="submission" date="2023-01" db="EMBL/GenBank/DDBJ databases">
        <title>Human gut microbiome strain richness.</title>
        <authorList>
            <person name="Chen-Liaw A."/>
        </authorList>
    </citation>
    <scope>NUCLEOTIDE SEQUENCE</scope>
    <source>
        <strain evidence="9">B1_m1001713B170214d0_201011</strain>
    </source>
</reference>
<keyword evidence="5" id="KW-0460">Magnesium</keyword>
<feature type="domain" description="CobB/CobQ-like glutamine amidotransferase" evidence="8">
    <location>
        <begin position="470"/>
        <end position="614"/>
    </location>
</feature>
<gene>
    <name evidence="10" type="primary">cobB_3</name>
    <name evidence="10" type="ORF">CSLFYP84_01942</name>
    <name evidence="9" type="ORF">PM006_06115</name>
</gene>
<evidence type="ECO:0000259" key="7">
    <source>
        <dbReference type="Pfam" id="PF01656"/>
    </source>
</evidence>
<proteinExistence type="predicted"/>
<dbReference type="AlphaFoldDB" id="A0A6N3E5D1"/>
<evidence type="ECO:0000256" key="5">
    <source>
        <dbReference type="ARBA" id="ARBA00022842"/>
    </source>
</evidence>
<dbReference type="NCBIfam" id="NF002204">
    <property type="entry name" value="PRK01077.1"/>
    <property type="match status" value="1"/>
</dbReference>
<dbReference type="InterPro" id="IPR029063">
    <property type="entry name" value="SAM-dependent_MTases_sf"/>
</dbReference>
<dbReference type="Gene3D" id="3.40.50.150">
    <property type="entry name" value="Vaccinia Virus protein VP39"/>
    <property type="match status" value="1"/>
</dbReference>
<comment type="cofactor">
    <cofactor evidence="1">
        <name>Mg(2+)</name>
        <dbReference type="ChEBI" id="CHEBI:18420"/>
    </cofactor>
</comment>
<dbReference type="Pfam" id="PF03602">
    <property type="entry name" value="Cons_hypoth95"/>
    <property type="match status" value="1"/>
</dbReference>
<dbReference type="Pfam" id="PF01656">
    <property type="entry name" value="CbiA"/>
    <property type="match status" value="1"/>
</dbReference>
<dbReference type="SUPFAM" id="SSF53335">
    <property type="entry name" value="S-adenosyl-L-methionine-dependent methyltransferases"/>
    <property type="match status" value="1"/>
</dbReference>
<dbReference type="EMBL" id="JAQLGM010000010">
    <property type="protein sequence ID" value="MDB1999770.1"/>
    <property type="molecule type" value="Genomic_DNA"/>
</dbReference>